<keyword evidence="3" id="KW-1185">Reference proteome</keyword>
<sequence>MQRMPTPKLPSRPPLTVNVYTTLPDASKAGLPPKPPVTPTRPVSTKFRIPRTVLTLSPESESKSKKTHRGQKRTYPYPSDAIIVPLQTTSTPDRVRNSYLNGHKYDAISQYEPMEYPVKVRRTSLTAASVHGNTPSHHLQPAVKPIHQDTKYMSKLEEEQLELRLIHNKLLGGATTLTARDQDYLRRQMNSDTTRISPLVVHLIIQQVANKTHELSNEIMEWSQKRHEKQLLKDTLTDRLYNFDVEAAFDEGLMSLREVSSLMDCQIMLECARMGQAHDIKAEYGDLCADLNSDDSDTGSQEMDFSDDSD</sequence>
<accession>A0AAN7UFB0</accession>
<protein>
    <submittedName>
        <fullName evidence="2">Uncharacterized protein</fullName>
    </submittedName>
</protein>
<dbReference type="EMBL" id="JAWHQM010000006">
    <property type="protein sequence ID" value="KAK5627868.1"/>
    <property type="molecule type" value="Genomic_DNA"/>
</dbReference>
<dbReference type="AlphaFoldDB" id="A0AAN7UFB0"/>
<organism evidence="2 3">
    <name type="scientific">Xylaria bambusicola</name>
    <dbReference type="NCBI Taxonomy" id="326684"/>
    <lineage>
        <taxon>Eukaryota</taxon>
        <taxon>Fungi</taxon>
        <taxon>Dikarya</taxon>
        <taxon>Ascomycota</taxon>
        <taxon>Pezizomycotina</taxon>
        <taxon>Sordariomycetes</taxon>
        <taxon>Xylariomycetidae</taxon>
        <taxon>Xylariales</taxon>
        <taxon>Xylariaceae</taxon>
        <taxon>Xylaria</taxon>
    </lineage>
</organism>
<dbReference type="Proteomes" id="UP001305414">
    <property type="component" value="Unassembled WGS sequence"/>
</dbReference>
<proteinExistence type="predicted"/>
<name>A0AAN7UFB0_9PEZI</name>
<evidence type="ECO:0000313" key="2">
    <source>
        <dbReference type="EMBL" id="KAK5627868.1"/>
    </source>
</evidence>
<evidence type="ECO:0000313" key="3">
    <source>
        <dbReference type="Proteomes" id="UP001305414"/>
    </source>
</evidence>
<gene>
    <name evidence="2" type="ORF">RRF57_003583</name>
</gene>
<evidence type="ECO:0000256" key="1">
    <source>
        <dbReference type="SAM" id="MobiDB-lite"/>
    </source>
</evidence>
<feature type="region of interest" description="Disordered" evidence="1">
    <location>
        <begin position="1"/>
        <end position="75"/>
    </location>
</feature>
<reference evidence="2 3" key="1">
    <citation type="submission" date="2023-10" db="EMBL/GenBank/DDBJ databases">
        <title>Draft genome sequence of Xylaria bambusicola isolate GMP-LS, the root and basal stem rot pathogen of sugarcane in Indonesia.</title>
        <authorList>
            <person name="Selvaraj P."/>
            <person name="Muralishankar V."/>
            <person name="Muruganantham S."/>
            <person name="Sp S."/>
            <person name="Haryani S."/>
            <person name="Lau K.J.X."/>
            <person name="Naqvi N.I."/>
        </authorList>
    </citation>
    <scope>NUCLEOTIDE SEQUENCE [LARGE SCALE GENOMIC DNA]</scope>
    <source>
        <strain evidence="2">GMP-LS</strain>
    </source>
</reference>
<comment type="caution">
    <text evidence="2">The sequence shown here is derived from an EMBL/GenBank/DDBJ whole genome shotgun (WGS) entry which is preliminary data.</text>
</comment>